<dbReference type="PANTHER" id="PTHR37984:SF5">
    <property type="entry name" value="PROTEIN NYNRIN-LIKE"/>
    <property type="match status" value="1"/>
</dbReference>
<dbReference type="Gene3D" id="4.10.60.10">
    <property type="entry name" value="Zinc finger, CCHC-type"/>
    <property type="match status" value="1"/>
</dbReference>
<feature type="compositionally biased region" description="Polar residues" evidence="2">
    <location>
        <begin position="518"/>
        <end position="529"/>
    </location>
</feature>
<feature type="domain" description="CCHC-type" evidence="3">
    <location>
        <begin position="764"/>
        <end position="778"/>
    </location>
</feature>
<evidence type="ECO:0000259" key="3">
    <source>
        <dbReference type="PROSITE" id="PS50158"/>
    </source>
</evidence>
<dbReference type="InterPro" id="IPR001878">
    <property type="entry name" value="Znf_CCHC"/>
</dbReference>
<dbReference type="PROSITE" id="PS50158">
    <property type="entry name" value="ZF_CCHC"/>
    <property type="match status" value="1"/>
</dbReference>
<dbReference type="InterPro" id="IPR012337">
    <property type="entry name" value="RNaseH-like_sf"/>
</dbReference>
<dbReference type="SUPFAM" id="SSF56672">
    <property type="entry name" value="DNA/RNA polymerases"/>
    <property type="match status" value="1"/>
</dbReference>
<dbReference type="SUPFAM" id="SSF57756">
    <property type="entry name" value="Retrovirus zinc finger-like domains"/>
    <property type="match status" value="1"/>
</dbReference>
<dbReference type="Pfam" id="PF24626">
    <property type="entry name" value="SH3_Tf2-1"/>
    <property type="match status" value="1"/>
</dbReference>
<keyword evidence="1" id="KW-0863">Zinc-finger</keyword>
<dbReference type="GO" id="GO:0008270">
    <property type="term" value="F:zinc ion binding"/>
    <property type="evidence" value="ECO:0007669"/>
    <property type="project" value="UniProtKB-KW"/>
</dbReference>
<dbReference type="SUPFAM" id="SSF53098">
    <property type="entry name" value="Ribonuclease H-like"/>
    <property type="match status" value="1"/>
</dbReference>
<comment type="caution">
    <text evidence="4">The sequence shown here is derived from an EMBL/GenBank/DDBJ whole genome shotgun (WGS) entry which is preliminary data.</text>
</comment>
<dbReference type="InterPro" id="IPR036875">
    <property type="entry name" value="Znf_CCHC_sf"/>
</dbReference>
<organism evidence="4">
    <name type="scientific">Tanacetum cinerariifolium</name>
    <name type="common">Dalmatian daisy</name>
    <name type="synonym">Chrysanthemum cinerariifolium</name>
    <dbReference type="NCBI Taxonomy" id="118510"/>
    <lineage>
        <taxon>Eukaryota</taxon>
        <taxon>Viridiplantae</taxon>
        <taxon>Streptophyta</taxon>
        <taxon>Embryophyta</taxon>
        <taxon>Tracheophyta</taxon>
        <taxon>Spermatophyta</taxon>
        <taxon>Magnoliopsida</taxon>
        <taxon>eudicotyledons</taxon>
        <taxon>Gunneridae</taxon>
        <taxon>Pentapetalae</taxon>
        <taxon>asterids</taxon>
        <taxon>campanulids</taxon>
        <taxon>Asterales</taxon>
        <taxon>Asteraceae</taxon>
        <taxon>Asteroideae</taxon>
        <taxon>Anthemideae</taxon>
        <taxon>Anthemidinae</taxon>
        <taxon>Tanacetum</taxon>
    </lineage>
</organism>
<dbReference type="Pfam" id="PF00098">
    <property type="entry name" value="zf-CCHC"/>
    <property type="match status" value="1"/>
</dbReference>
<dbReference type="Gene3D" id="3.30.420.10">
    <property type="entry name" value="Ribonuclease H-like superfamily/Ribonuclease H"/>
    <property type="match status" value="1"/>
</dbReference>
<name>A0A6L2N7X8_TANCI</name>
<feature type="region of interest" description="Disordered" evidence="2">
    <location>
        <begin position="182"/>
        <end position="206"/>
    </location>
</feature>
<dbReference type="GO" id="GO:0003676">
    <property type="term" value="F:nucleic acid binding"/>
    <property type="evidence" value="ECO:0007669"/>
    <property type="project" value="InterPro"/>
</dbReference>
<dbReference type="InterPro" id="IPR036397">
    <property type="entry name" value="RNaseH_sf"/>
</dbReference>
<evidence type="ECO:0000313" key="4">
    <source>
        <dbReference type="EMBL" id="GEU82230.1"/>
    </source>
</evidence>
<dbReference type="InterPro" id="IPR045358">
    <property type="entry name" value="Ty3_capsid"/>
</dbReference>
<accession>A0A6L2N7X8</accession>
<feature type="region of interest" description="Disordered" evidence="2">
    <location>
        <begin position="518"/>
        <end position="538"/>
    </location>
</feature>
<dbReference type="Pfam" id="PF19259">
    <property type="entry name" value="Ty3_capsid"/>
    <property type="match status" value="1"/>
</dbReference>
<evidence type="ECO:0000256" key="2">
    <source>
        <dbReference type="SAM" id="MobiDB-lite"/>
    </source>
</evidence>
<sequence length="809" mass="92274">MCKRQRSTRGRPIHSGDVIDWEFLAHQKLDQALFNSISTGPFFGPQWGNLFRVNEHVYRELIHEFFALFEFNASPCRENATLSRLRDCNTIKENHLLMDFWPTIRDRGFNVGNTKDKNLICGGMLITKIARSFRLLTNEFRNALNIKPPPHVFKKKSLIATGVIMELKNRMCAWLAVRAMEEEEDEDDNEGDEAAGGGTCHDEAGGSTAMYRNMSQDFLNANTWTQETCKTKLKRQRYEVMATPAILVSAKENLGDPIDIRMNIIHPEPVAVVAFPAAAVSKQEHEEHLKLILELLKKEQLYAKFSKCKFWILNKLCSAPILALPEGSEDFIIYCDVLIKGLGVMLMQKEKKTVSTRLDMSTEYHPHTDWQNERTIQTLEDMLRACVIDFGNGWGRHLPLVKFSYNNSYHASIKTAPFEALFAKVGTVAYILELPKQLSRVHNTFHISNLGECLSDEPLAISLDEIRIDDKLRFVEEPLDIMDCEVKRRIMHVTRQGENDAMTPKSIQAMIDQEIQRNSTYTQEDASQNSGGGPRRPMQPARVCSYTDFMKCQPLNFRGTEGVVGHDDAYAMTWETFKKRLTNKYCPKVEIKKLEIELWNLKVKGNDVGGYTQRFQELALMCTKFLSDETEKVEKYISGIPDNIHGNVMSARPKTLDFAIKLANDLMDQKLCTYAERQAKNKRKLDNNNHDQQQLLKKRNVVQAYAVGSREKKPCGGSKPLCPKCNYHHNGECAPKCTNCKKVGYLTKDCWHHTNSNNKRTITCYECGNQGHYMSDCPVLKNQGTKARGMVYALGGGKTNQDLDNMEDD</sequence>
<keyword evidence="1" id="KW-0862">Zinc</keyword>
<protein>
    <recommendedName>
        <fullName evidence="3">CCHC-type domain-containing protein</fullName>
    </recommendedName>
</protein>
<dbReference type="SMART" id="SM00343">
    <property type="entry name" value="ZnF_C2HC"/>
    <property type="match status" value="2"/>
</dbReference>
<proteinExistence type="predicted"/>
<dbReference type="InterPro" id="IPR056924">
    <property type="entry name" value="SH3_Tf2-1"/>
</dbReference>
<evidence type="ECO:0000256" key="1">
    <source>
        <dbReference type="PROSITE-ProRule" id="PRU00047"/>
    </source>
</evidence>
<dbReference type="AlphaFoldDB" id="A0A6L2N7X8"/>
<gene>
    <name evidence="4" type="ORF">Tci_054208</name>
</gene>
<keyword evidence="1" id="KW-0479">Metal-binding</keyword>
<dbReference type="PANTHER" id="PTHR37984">
    <property type="entry name" value="PROTEIN CBG26694"/>
    <property type="match status" value="1"/>
</dbReference>
<dbReference type="EMBL" id="BKCJ010008440">
    <property type="protein sequence ID" value="GEU82230.1"/>
    <property type="molecule type" value="Genomic_DNA"/>
</dbReference>
<dbReference type="InterPro" id="IPR050951">
    <property type="entry name" value="Retrovirus_Pol_polyprotein"/>
</dbReference>
<dbReference type="InterPro" id="IPR043502">
    <property type="entry name" value="DNA/RNA_pol_sf"/>
</dbReference>
<feature type="compositionally biased region" description="Acidic residues" evidence="2">
    <location>
        <begin position="182"/>
        <end position="193"/>
    </location>
</feature>
<reference evidence="4" key="1">
    <citation type="journal article" date="2019" name="Sci. Rep.">
        <title>Draft genome of Tanacetum cinerariifolium, the natural source of mosquito coil.</title>
        <authorList>
            <person name="Yamashiro T."/>
            <person name="Shiraishi A."/>
            <person name="Satake H."/>
            <person name="Nakayama K."/>
        </authorList>
    </citation>
    <scope>NUCLEOTIDE SEQUENCE</scope>
</reference>